<evidence type="ECO:0000313" key="3">
    <source>
        <dbReference type="Proteomes" id="UP001500936"/>
    </source>
</evidence>
<sequence length="293" mass="33999">MFLSPRPFKTTLTYPYMEVQLDKSLLLRELDEPYTVSPEALACYRENGYVKLKDVLSPAVLDYYGTLITDLVFKLNTLTKPMEERTTYERAFLQIMNLWRENDEAKEFVFSRRLAKIATDLMDVEGVRLYHDQALYKEPSGGFTPWHADQFYWPLATPKTITVWIPFQYTPMEMGPLAFAEKSQNVEIGRDVEISDESEQLLAEKLAELNFSMNDTPFDLGEVSYHAGWTFHRAGPNLSDKPRKVMTMIYMDKDQTIIKPRNSYQQNDLTTWLASYPVGSKPESTLNPILFSY</sequence>
<proteinExistence type="predicted"/>
<reference evidence="3" key="1">
    <citation type="journal article" date="2019" name="Int. J. Syst. Evol. Microbiol.">
        <title>The Global Catalogue of Microorganisms (GCM) 10K type strain sequencing project: providing services to taxonomists for standard genome sequencing and annotation.</title>
        <authorList>
            <consortium name="The Broad Institute Genomics Platform"/>
            <consortium name="The Broad Institute Genome Sequencing Center for Infectious Disease"/>
            <person name="Wu L."/>
            <person name="Ma J."/>
        </authorList>
    </citation>
    <scope>NUCLEOTIDE SEQUENCE [LARGE SCALE GENOMIC DNA]</scope>
    <source>
        <strain evidence="3">JCM 17925</strain>
    </source>
</reference>
<evidence type="ECO:0008006" key="4">
    <source>
        <dbReference type="Google" id="ProtNLM"/>
    </source>
</evidence>
<comment type="caution">
    <text evidence="2">The sequence shown here is derived from an EMBL/GenBank/DDBJ whole genome shotgun (WGS) entry which is preliminary data.</text>
</comment>
<dbReference type="InterPro" id="IPR008775">
    <property type="entry name" value="Phytyl_CoA_dOase-like"/>
</dbReference>
<gene>
    <name evidence="2" type="ORF">GCM10023187_30830</name>
</gene>
<evidence type="ECO:0000313" key="2">
    <source>
        <dbReference type="EMBL" id="GAA4408645.1"/>
    </source>
</evidence>
<accession>A0ABP8KKB1</accession>
<dbReference type="EMBL" id="BAABHB010000005">
    <property type="protein sequence ID" value="GAA4408645.1"/>
    <property type="molecule type" value="Genomic_DNA"/>
</dbReference>
<protein>
    <recommendedName>
        <fullName evidence="4">Phytanoyl-CoA dioxygenase</fullName>
    </recommendedName>
</protein>
<dbReference type="PANTHER" id="PTHR20883">
    <property type="entry name" value="PHYTANOYL-COA DIOXYGENASE DOMAIN CONTAINING 1"/>
    <property type="match status" value="1"/>
</dbReference>
<dbReference type="Gene3D" id="2.60.120.620">
    <property type="entry name" value="q2cbj1_9rhob like domain"/>
    <property type="match status" value="1"/>
</dbReference>
<dbReference type="SUPFAM" id="SSF51197">
    <property type="entry name" value="Clavaminate synthase-like"/>
    <property type="match status" value="1"/>
</dbReference>
<dbReference type="Proteomes" id="UP001500936">
    <property type="component" value="Unassembled WGS sequence"/>
</dbReference>
<evidence type="ECO:0000256" key="1">
    <source>
        <dbReference type="ARBA" id="ARBA00001954"/>
    </source>
</evidence>
<dbReference type="PANTHER" id="PTHR20883:SF48">
    <property type="entry name" value="ECTOINE DIOXYGENASE"/>
    <property type="match status" value="1"/>
</dbReference>
<name>A0ABP8KKB1_9BACT</name>
<comment type="cofactor">
    <cofactor evidence="1">
        <name>Fe(2+)</name>
        <dbReference type="ChEBI" id="CHEBI:29033"/>
    </cofactor>
</comment>
<keyword evidence="3" id="KW-1185">Reference proteome</keyword>
<organism evidence="2 3">
    <name type="scientific">Nibrella viscosa</name>
    <dbReference type="NCBI Taxonomy" id="1084524"/>
    <lineage>
        <taxon>Bacteria</taxon>
        <taxon>Pseudomonadati</taxon>
        <taxon>Bacteroidota</taxon>
        <taxon>Cytophagia</taxon>
        <taxon>Cytophagales</taxon>
        <taxon>Spirosomataceae</taxon>
        <taxon>Nibrella</taxon>
    </lineage>
</organism>
<dbReference type="Pfam" id="PF05721">
    <property type="entry name" value="PhyH"/>
    <property type="match status" value="1"/>
</dbReference>